<dbReference type="Proteomes" id="UP000001064">
    <property type="component" value="Unassembled WGS sequence"/>
</dbReference>
<evidence type="ECO:0000313" key="2">
    <source>
        <dbReference type="EMBL" id="EGC32896.1"/>
    </source>
</evidence>
<dbReference type="InterPro" id="IPR011993">
    <property type="entry name" value="PH-like_dom_sf"/>
</dbReference>
<evidence type="ECO:0000313" key="3">
    <source>
        <dbReference type="Proteomes" id="UP000001064"/>
    </source>
</evidence>
<dbReference type="VEuPathDB" id="AmoebaDB:DICPUDRAFT_92514"/>
<evidence type="ECO:0000259" key="1">
    <source>
        <dbReference type="SMART" id="SM00233"/>
    </source>
</evidence>
<keyword evidence="3" id="KW-1185">Reference proteome</keyword>
<dbReference type="OMA" id="DMTFQIV"/>
<accession>F0ZT31</accession>
<organism evidence="2 3">
    <name type="scientific">Dictyostelium purpureum</name>
    <name type="common">Slime mold</name>
    <dbReference type="NCBI Taxonomy" id="5786"/>
    <lineage>
        <taxon>Eukaryota</taxon>
        <taxon>Amoebozoa</taxon>
        <taxon>Evosea</taxon>
        <taxon>Eumycetozoa</taxon>
        <taxon>Dictyostelia</taxon>
        <taxon>Dictyosteliales</taxon>
        <taxon>Dictyosteliaceae</taxon>
        <taxon>Dictyostelium</taxon>
    </lineage>
</organism>
<reference evidence="3" key="1">
    <citation type="journal article" date="2011" name="Genome Biol.">
        <title>Comparative genomics of the social amoebae Dictyostelium discoideum and Dictyostelium purpureum.</title>
        <authorList>
            <consortium name="US DOE Joint Genome Institute (JGI-PGF)"/>
            <person name="Sucgang R."/>
            <person name="Kuo A."/>
            <person name="Tian X."/>
            <person name="Salerno W."/>
            <person name="Parikh A."/>
            <person name="Feasley C.L."/>
            <person name="Dalin E."/>
            <person name="Tu H."/>
            <person name="Huang E."/>
            <person name="Barry K."/>
            <person name="Lindquist E."/>
            <person name="Shapiro H."/>
            <person name="Bruce D."/>
            <person name="Schmutz J."/>
            <person name="Salamov A."/>
            <person name="Fey P."/>
            <person name="Gaudet P."/>
            <person name="Anjard C."/>
            <person name="Babu M.M."/>
            <person name="Basu S."/>
            <person name="Bushmanova Y."/>
            <person name="van der Wel H."/>
            <person name="Katoh-Kurasawa M."/>
            <person name="Dinh C."/>
            <person name="Coutinho P.M."/>
            <person name="Saito T."/>
            <person name="Elias M."/>
            <person name="Schaap P."/>
            <person name="Kay R.R."/>
            <person name="Henrissat B."/>
            <person name="Eichinger L."/>
            <person name="Rivero F."/>
            <person name="Putnam N.H."/>
            <person name="West C.M."/>
            <person name="Loomis W.F."/>
            <person name="Chisholm R.L."/>
            <person name="Shaulsky G."/>
            <person name="Strassmann J.E."/>
            <person name="Queller D.C."/>
            <person name="Kuspa A."/>
            <person name="Grigoriev I.V."/>
        </authorList>
    </citation>
    <scope>NUCLEOTIDE SEQUENCE [LARGE SCALE GENOMIC DNA]</scope>
    <source>
        <strain evidence="3">QSDP1</strain>
    </source>
</reference>
<dbReference type="Gene3D" id="2.30.29.30">
    <property type="entry name" value="Pleckstrin-homology domain (PH domain)/Phosphotyrosine-binding domain (PTB)"/>
    <property type="match status" value="1"/>
</dbReference>
<name>F0ZT31_DICPU</name>
<proteinExistence type="predicted"/>
<dbReference type="AlphaFoldDB" id="F0ZT31"/>
<feature type="domain" description="PH" evidence="1">
    <location>
        <begin position="21"/>
        <end position="124"/>
    </location>
</feature>
<dbReference type="FunCoup" id="F0ZT31">
    <property type="interactions" value="778"/>
</dbReference>
<dbReference type="GO" id="GO:0007163">
    <property type="term" value="P:establishment or maintenance of cell polarity"/>
    <property type="evidence" value="ECO:0007669"/>
    <property type="project" value="EnsemblProtists"/>
</dbReference>
<dbReference type="Pfam" id="PF00169">
    <property type="entry name" value="PH"/>
    <property type="match status" value="1"/>
</dbReference>
<dbReference type="InterPro" id="IPR001849">
    <property type="entry name" value="PH_domain"/>
</dbReference>
<dbReference type="GO" id="GO:0030041">
    <property type="term" value="P:actin filament polymerization"/>
    <property type="evidence" value="ECO:0007669"/>
    <property type="project" value="EnsemblProtists"/>
</dbReference>
<dbReference type="GO" id="GO:0031152">
    <property type="term" value="P:aggregation involved in sorocarp development"/>
    <property type="evidence" value="ECO:0007669"/>
    <property type="project" value="EnsemblProtists"/>
</dbReference>
<dbReference type="GO" id="GO:0005829">
    <property type="term" value="C:cytosol"/>
    <property type="evidence" value="ECO:0007669"/>
    <property type="project" value="EnsemblProtists"/>
</dbReference>
<dbReference type="OrthoDB" id="10370990at2759"/>
<protein>
    <recommendedName>
        <fullName evidence="1">PH domain-containing protein</fullName>
    </recommendedName>
</protein>
<sequence length="286" mass="32945">MRLERDESILAQLSYKHIKDKMLYSAVMKKAGGNKKGFLSRLFVLYKSYIIYYKPKSLISTPEKPQGYIDLRECDPAKVKTILDEPDMTFQIVHRAGRIFLIKGEEMSSFKQFYEVCRTVALRLTHISFTLPNEKAMLLNQILECNMTKEEFKTNVEVFLKDGFIFNVNLITPDRTADVQTFVQYILGLRKEEITLQIRIAKIMIESGKKQNCSMMGIASPAPATIAPDLMVTLVIPENEPLPEVAKLQRDLQKIRYDIEEHRLNIFNIQAKDCIDQVKVKIPTSS</sequence>
<dbReference type="InParanoid" id="F0ZT31"/>
<dbReference type="EMBL" id="GL871168">
    <property type="protein sequence ID" value="EGC32896.1"/>
    <property type="molecule type" value="Genomic_DNA"/>
</dbReference>
<dbReference type="SMART" id="SM00233">
    <property type="entry name" value="PH"/>
    <property type="match status" value="1"/>
</dbReference>
<gene>
    <name evidence="2" type="ORF">DICPUDRAFT_92514</name>
</gene>
<dbReference type="GO" id="GO:0000281">
    <property type="term" value="P:mitotic cytokinesis"/>
    <property type="evidence" value="ECO:0007669"/>
    <property type="project" value="EnsemblProtists"/>
</dbReference>
<dbReference type="RefSeq" id="XP_003290581.1">
    <property type="nucleotide sequence ID" value="XM_003290533.1"/>
</dbReference>
<dbReference type="GO" id="GO:0005938">
    <property type="term" value="C:cell cortex"/>
    <property type="evidence" value="ECO:0007669"/>
    <property type="project" value="EnsemblProtists"/>
</dbReference>
<dbReference type="eggNOG" id="ENOG502REM8">
    <property type="taxonomic scope" value="Eukaryota"/>
</dbReference>
<dbReference type="KEGG" id="dpp:DICPUDRAFT_92514"/>
<dbReference type="GeneID" id="10508046"/>
<dbReference type="SUPFAM" id="SSF50729">
    <property type="entry name" value="PH domain-like"/>
    <property type="match status" value="1"/>
</dbReference>
<dbReference type="GO" id="GO:0031269">
    <property type="term" value="P:pseudopodium assembly"/>
    <property type="evidence" value="ECO:0007669"/>
    <property type="project" value="EnsemblProtists"/>
</dbReference>
<dbReference type="GO" id="GO:0031252">
    <property type="term" value="C:cell leading edge"/>
    <property type="evidence" value="ECO:0007669"/>
    <property type="project" value="EnsemblProtists"/>
</dbReference>
<dbReference type="CDD" id="cd00821">
    <property type="entry name" value="PH"/>
    <property type="match status" value="1"/>
</dbReference>
<dbReference type="GO" id="GO:0005886">
    <property type="term" value="C:plasma membrane"/>
    <property type="evidence" value="ECO:0007669"/>
    <property type="project" value="EnsemblProtists"/>
</dbReference>